<evidence type="ECO:0000313" key="2">
    <source>
        <dbReference type="EMBL" id="MBX59045.1"/>
    </source>
</evidence>
<dbReference type="EMBL" id="GGEC01078561">
    <property type="protein sequence ID" value="MBX59045.1"/>
    <property type="molecule type" value="Transcribed_RNA"/>
</dbReference>
<sequence>MFAGGNFFIKCCCLKFLIILMLLFQFGGLESLLYLFPYSLWITNIWLEFFMD</sequence>
<evidence type="ECO:0000256" key="1">
    <source>
        <dbReference type="SAM" id="Phobius"/>
    </source>
</evidence>
<feature type="transmembrane region" description="Helical" evidence="1">
    <location>
        <begin position="7"/>
        <end position="26"/>
    </location>
</feature>
<dbReference type="AlphaFoldDB" id="A0A2P2PWH0"/>
<keyword evidence="1" id="KW-1133">Transmembrane helix</keyword>
<name>A0A2P2PWH0_RHIMU</name>
<reference evidence="2" key="1">
    <citation type="submission" date="2018-02" db="EMBL/GenBank/DDBJ databases">
        <title>Rhizophora mucronata_Transcriptome.</title>
        <authorList>
            <person name="Meera S.P."/>
            <person name="Sreeshan A."/>
            <person name="Augustine A."/>
        </authorList>
    </citation>
    <scope>NUCLEOTIDE SEQUENCE</scope>
    <source>
        <tissue evidence="2">Leaf</tissue>
    </source>
</reference>
<organism evidence="2">
    <name type="scientific">Rhizophora mucronata</name>
    <name type="common">Asiatic mangrove</name>
    <dbReference type="NCBI Taxonomy" id="61149"/>
    <lineage>
        <taxon>Eukaryota</taxon>
        <taxon>Viridiplantae</taxon>
        <taxon>Streptophyta</taxon>
        <taxon>Embryophyta</taxon>
        <taxon>Tracheophyta</taxon>
        <taxon>Spermatophyta</taxon>
        <taxon>Magnoliopsida</taxon>
        <taxon>eudicotyledons</taxon>
        <taxon>Gunneridae</taxon>
        <taxon>Pentapetalae</taxon>
        <taxon>rosids</taxon>
        <taxon>fabids</taxon>
        <taxon>Malpighiales</taxon>
        <taxon>Rhizophoraceae</taxon>
        <taxon>Rhizophora</taxon>
    </lineage>
</organism>
<keyword evidence="1" id="KW-0812">Transmembrane</keyword>
<protein>
    <submittedName>
        <fullName evidence="2">Uncharacterized protein</fullName>
    </submittedName>
</protein>
<accession>A0A2P2PWH0</accession>
<proteinExistence type="predicted"/>
<keyword evidence="1" id="KW-0472">Membrane</keyword>